<proteinExistence type="predicted"/>
<accession>U6MC82</accession>
<dbReference type="AlphaFoldDB" id="U6MC82"/>
<protein>
    <submittedName>
        <fullName evidence="1">Uncharacterized protein</fullName>
    </submittedName>
</protein>
<dbReference type="EMBL" id="HG722246">
    <property type="protein sequence ID" value="CDJ61847.1"/>
    <property type="molecule type" value="Genomic_DNA"/>
</dbReference>
<evidence type="ECO:0000313" key="1">
    <source>
        <dbReference type="EMBL" id="CDJ61847.1"/>
    </source>
</evidence>
<keyword evidence="2" id="KW-1185">Reference proteome</keyword>
<sequence length="129" mass="14268">MGGGRVGHVNAFSRRLLIVALHQHPMNMVDRHAVDSMHIIGGGPSRGALRLSARSVVGTMDQAEDIQFVVTVLYIVTIQTTVREEARLQMWGGLLLFAHQDDIRQTWFIVMQLVSGSMQIIGGCSWKNA</sequence>
<evidence type="ECO:0000313" key="2">
    <source>
        <dbReference type="Proteomes" id="UP000030763"/>
    </source>
</evidence>
<organism evidence="1 2">
    <name type="scientific">Eimeria maxima</name>
    <name type="common">Coccidian parasite</name>
    <dbReference type="NCBI Taxonomy" id="5804"/>
    <lineage>
        <taxon>Eukaryota</taxon>
        <taxon>Sar</taxon>
        <taxon>Alveolata</taxon>
        <taxon>Apicomplexa</taxon>
        <taxon>Conoidasida</taxon>
        <taxon>Coccidia</taxon>
        <taxon>Eucoccidiorida</taxon>
        <taxon>Eimeriorina</taxon>
        <taxon>Eimeriidae</taxon>
        <taxon>Eimeria</taxon>
    </lineage>
</organism>
<gene>
    <name evidence="1" type="ORF">EMWEY_00045580</name>
</gene>
<reference evidence="1" key="2">
    <citation type="submission" date="2013-10" db="EMBL/GenBank/DDBJ databases">
        <authorList>
            <person name="Aslett M."/>
        </authorList>
    </citation>
    <scope>NUCLEOTIDE SEQUENCE [LARGE SCALE GENOMIC DNA]</scope>
    <source>
        <strain evidence="1">Weybridge</strain>
    </source>
</reference>
<dbReference type="VEuPathDB" id="ToxoDB:EMWEY_00045580"/>
<dbReference type="GeneID" id="25338544"/>
<dbReference type="Proteomes" id="UP000030763">
    <property type="component" value="Unassembled WGS sequence"/>
</dbReference>
<reference evidence="1" key="1">
    <citation type="submission" date="2013-10" db="EMBL/GenBank/DDBJ databases">
        <title>Genomic analysis of the causative agents of coccidiosis in chickens.</title>
        <authorList>
            <person name="Reid A.J."/>
            <person name="Blake D."/>
            <person name="Billington K."/>
            <person name="Browne H."/>
            <person name="Dunn M."/>
            <person name="Hung S."/>
            <person name="Kawahara F."/>
            <person name="Miranda-Saavedra D."/>
            <person name="Mourier T."/>
            <person name="Nagra H."/>
            <person name="Otto T.D."/>
            <person name="Rawlings N."/>
            <person name="Sanchez A."/>
            <person name="Sanders M."/>
            <person name="Subramaniam C."/>
            <person name="Tay Y."/>
            <person name="Dear P."/>
            <person name="Doerig C."/>
            <person name="Gruber A."/>
            <person name="Parkinson J."/>
            <person name="Shirley M."/>
            <person name="Wan K.L."/>
            <person name="Berriman M."/>
            <person name="Tomley F."/>
            <person name="Pain A."/>
        </authorList>
    </citation>
    <scope>NUCLEOTIDE SEQUENCE [LARGE SCALE GENOMIC DNA]</scope>
    <source>
        <strain evidence="1">Weybridge</strain>
    </source>
</reference>
<dbReference type="RefSeq" id="XP_013338497.1">
    <property type="nucleotide sequence ID" value="XM_013483043.1"/>
</dbReference>
<name>U6MC82_EIMMA</name>